<evidence type="ECO:0000313" key="7">
    <source>
        <dbReference type="EMBL" id="OXT00248.1"/>
    </source>
</evidence>
<accession>A0A231UWC8</accession>
<keyword evidence="8" id="KW-1185">Reference proteome</keyword>
<sequence>MNEVLEHERGRGRRAESVADIPWKGWKDILFRTYASISSDRVLLVAGGGTFYVLLALVPSLSVLISTYGLLFDPASLADHLTIMSRFMPAAAIDLIRDQLQRLTTQDEATLSFAFLLSLGLAVWSANSGMKGLFEAMNVAYDETEKRGFFRLNAVSLLFTLGAVIGVICMIGVVIVTPIILEFLFLGSFEPLIRIAGFAFLAGMLIFGLMLLYRYGPSRKNAGWRWLPVGAVAAVVLVIIVSAAFSFYVSNFADYNATYGSLGAVIGFMTLIWLTLTIVMLGAELNAEIEHQTVIDTTVSPEQPMGERGAYVADHLGESTASRS</sequence>
<keyword evidence="3 6" id="KW-0812">Transmembrane</keyword>
<evidence type="ECO:0000256" key="4">
    <source>
        <dbReference type="ARBA" id="ARBA00022989"/>
    </source>
</evidence>
<protein>
    <submittedName>
        <fullName evidence="7">Uncharacterized protein</fullName>
    </submittedName>
</protein>
<feature type="transmembrane region" description="Helical" evidence="6">
    <location>
        <begin position="42"/>
        <end position="71"/>
    </location>
</feature>
<proteinExistence type="predicted"/>
<evidence type="ECO:0000256" key="6">
    <source>
        <dbReference type="SAM" id="Phobius"/>
    </source>
</evidence>
<name>A0A231UWC8_9HYPH</name>
<evidence type="ECO:0000256" key="1">
    <source>
        <dbReference type="ARBA" id="ARBA00004651"/>
    </source>
</evidence>
<dbReference type="PANTHER" id="PTHR30213">
    <property type="entry name" value="INNER MEMBRANE PROTEIN YHJD"/>
    <property type="match status" value="1"/>
</dbReference>
<organism evidence="7 8">
    <name type="scientific">Notoacmeibacter marinus</name>
    <dbReference type="NCBI Taxonomy" id="1876515"/>
    <lineage>
        <taxon>Bacteria</taxon>
        <taxon>Pseudomonadati</taxon>
        <taxon>Pseudomonadota</taxon>
        <taxon>Alphaproteobacteria</taxon>
        <taxon>Hyphomicrobiales</taxon>
        <taxon>Notoacmeibacteraceae</taxon>
        <taxon>Notoacmeibacter</taxon>
    </lineage>
</organism>
<keyword evidence="4 6" id="KW-1133">Transmembrane helix</keyword>
<dbReference type="InterPro" id="IPR017039">
    <property type="entry name" value="Virul_fac_BrkB"/>
</dbReference>
<dbReference type="PANTHER" id="PTHR30213:SF0">
    <property type="entry name" value="UPF0761 MEMBRANE PROTEIN YIHY"/>
    <property type="match status" value="1"/>
</dbReference>
<dbReference type="AlphaFoldDB" id="A0A231UWC8"/>
<comment type="subcellular location">
    <subcellularLocation>
        <location evidence="1">Cell membrane</location>
        <topology evidence="1">Multi-pass membrane protein</topology>
    </subcellularLocation>
</comment>
<feature type="transmembrane region" description="Helical" evidence="6">
    <location>
        <begin position="261"/>
        <end position="283"/>
    </location>
</feature>
<evidence type="ECO:0000313" key="8">
    <source>
        <dbReference type="Proteomes" id="UP000215405"/>
    </source>
</evidence>
<feature type="transmembrane region" description="Helical" evidence="6">
    <location>
        <begin position="192"/>
        <end position="213"/>
    </location>
</feature>
<keyword evidence="2" id="KW-1003">Cell membrane</keyword>
<dbReference type="NCBIfam" id="TIGR00765">
    <property type="entry name" value="yihY_not_rbn"/>
    <property type="match status" value="1"/>
</dbReference>
<dbReference type="Proteomes" id="UP000215405">
    <property type="component" value="Unassembled WGS sequence"/>
</dbReference>
<feature type="transmembrane region" description="Helical" evidence="6">
    <location>
        <begin position="109"/>
        <end position="127"/>
    </location>
</feature>
<comment type="caution">
    <text evidence="7">The sequence shown here is derived from an EMBL/GenBank/DDBJ whole genome shotgun (WGS) entry which is preliminary data.</text>
</comment>
<feature type="transmembrane region" description="Helical" evidence="6">
    <location>
        <begin position="155"/>
        <end position="180"/>
    </location>
</feature>
<evidence type="ECO:0000256" key="3">
    <source>
        <dbReference type="ARBA" id="ARBA00022692"/>
    </source>
</evidence>
<dbReference type="Pfam" id="PF03631">
    <property type="entry name" value="Virul_fac_BrkB"/>
    <property type="match status" value="1"/>
</dbReference>
<evidence type="ECO:0000256" key="2">
    <source>
        <dbReference type="ARBA" id="ARBA00022475"/>
    </source>
</evidence>
<evidence type="ECO:0000256" key="5">
    <source>
        <dbReference type="ARBA" id="ARBA00023136"/>
    </source>
</evidence>
<dbReference type="RefSeq" id="WP_094077073.1">
    <property type="nucleotide sequence ID" value="NZ_NBYO01000002.1"/>
</dbReference>
<gene>
    <name evidence="7" type="ORF">B7H23_08760</name>
</gene>
<dbReference type="EMBL" id="NBYO01000002">
    <property type="protein sequence ID" value="OXT00248.1"/>
    <property type="molecule type" value="Genomic_DNA"/>
</dbReference>
<dbReference type="GO" id="GO:0005886">
    <property type="term" value="C:plasma membrane"/>
    <property type="evidence" value="ECO:0007669"/>
    <property type="project" value="UniProtKB-SubCell"/>
</dbReference>
<dbReference type="PIRSF" id="PIRSF035875">
    <property type="entry name" value="RNase_BN"/>
    <property type="match status" value="1"/>
</dbReference>
<reference evidence="8" key="1">
    <citation type="journal article" date="2017" name="Int. J. Syst. Evol. Microbiol.">
        <title>Notoacmeibacter marinus gen. nov., sp. nov., isolated from the gut of a limpet and proposal of Notoacmeibacteraceae fam. nov. in the order Rhizobiales of the class Alphaproteobacteria.</title>
        <authorList>
            <person name="Huang Z."/>
            <person name="Guo F."/>
            <person name="Lai Q."/>
        </authorList>
    </citation>
    <scope>NUCLEOTIDE SEQUENCE [LARGE SCALE GENOMIC DNA]</scope>
    <source>
        <strain evidence="8">XMTR2A4</strain>
    </source>
</reference>
<keyword evidence="5 6" id="KW-0472">Membrane</keyword>
<feature type="transmembrane region" description="Helical" evidence="6">
    <location>
        <begin position="225"/>
        <end position="249"/>
    </location>
</feature>